<evidence type="ECO:0000256" key="2">
    <source>
        <dbReference type="SAM" id="Phobius"/>
    </source>
</evidence>
<dbReference type="Proteomes" id="UP000216300">
    <property type="component" value="Unassembled WGS sequence"/>
</dbReference>
<feature type="domain" description="DUF1707" evidence="3">
    <location>
        <begin position="89"/>
        <end position="141"/>
    </location>
</feature>
<feature type="transmembrane region" description="Helical" evidence="2">
    <location>
        <begin position="187"/>
        <end position="206"/>
    </location>
</feature>
<dbReference type="EMBL" id="NMVJ01000006">
    <property type="protein sequence ID" value="OYN90976.1"/>
    <property type="molecule type" value="Genomic_DNA"/>
</dbReference>
<name>A0A255EHG5_9ACTN</name>
<dbReference type="OrthoDB" id="3534574at2"/>
<evidence type="ECO:0000313" key="5">
    <source>
        <dbReference type="Proteomes" id="UP000216300"/>
    </source>
</evidence>
<sequence length="243" mass="26097">MCRGQRGLPGRGLRRCRQPTGPRRATGEVRRTRTVGDGSGRAADQADHPRARPVLSCRRRWPSPRTRVSAAAGLPWHDTRGDLVTEELVRIGDVERDRAAGKLRDHLVAGRLTAEEFNSRLDQAMQSRTNDDLSGLFTDLPGGAEVVLASETSPAPVEPVEPEPTTTTAVAERDPDEDPRLWTGAPFVLAGAGALLLAVLVVLVVLDGPGAGAIILPIAALICFVMAGVTHHEVGKRRRQRGV</sequence>
<organism evidence="4 5">
    <name type="scientific">Parenemella sanctibonifatiensis</name>
    <dbReference type="NCBI Taxonomy" id="2016505"/>
    <lineage>
        <taxon>Bacteria</taxon>
        <taxon>Bacillati</taxon>
        <taxon>Actinomycetota</taxon>
        <taxon>Actinomycetes</taxon>
        <taxon>Propionibacteriales</taxon>
        <taxon>Propionibacteriaceae</taxon>
        <taxon>Parenemella</taxon>
    </lineage>
</organism>
<evidence type="ECO:0000259" key="3">
    <source>
        <dbReference type="Pfam" id="PF08044"/>
    </source>
</evidence>
<keyword evidence="5" id="KW-1185">Reference proteome</keyword>
<dbReference type="Pfam" id="PF08044">
    <property type="entry name" value="DUF1707"/>
    <property type="match status" value="1"/>
</dbReference>
<keyword evidence="2" id="KW-1133">Transmembrane helix</keyword>
<dbReference type="InterPro" id="IPR012551">
    <property type="entry name" value="DUF1707_SHOCT-like"/>
</dbReference>
<comment type="caution">
    <text evidence="4">The sequence shown here is derived from an EMBL/GenBank/DDBJ whole genome shotgun (WGS) entry which is preliminary data.</text>
</comment>
<keyword evidence="2" id="KW-0812">Transmembrane</keyword>
<protein>
    <recommendedName>
        <fullName evidence="3">DUF1707 domain-containing protein</fullName>
    </recommendedName>
</protein>
<keyword evidence="2" id="KW-0472">Membrane</keyword>
<gene>
    <name evidence="4" type="ORF">CGZ91_05720</name>
</gene>
<feature type="region of interest" description="Disordered" evidence="1">
    <location>
        <begin position="152"/>
        <end position="177"/>
    </location>
</feature>
<feature type="region of interest" description="Disordered" evidence="1">
    <location>
        <begin position="1"/>
        <end position="51"/>
    </location>
</feature>
<reference evidence="4 5" key="1">
    <citation type="submission" date="2017-07" db="EMBL/GenBank/DDBJ databases">
        <title>Draft whole genome sequences of clinical Proprionibacteriaceae strains.</title>
        <authorList>
            <person name="Bernier A.-M."/>
            <person name="Bernard K."/>
            <person name="Domingo M.-C."/>
        </authorList>
    </citation>
    <scope>NUCLEOTIDE SEQUENCE [LARGE SCALE GENOMIC DNA]</scope>
    <source>
        <strain evidence="4 5">NML 150081</strain>
    </source>
</reference>
<proteinExistence type="predicted"/>
<accession>A0A255EHG5</accession>
<evidence type="ECO:0000313" key="4">
    <source>
        <dbReference type="EMBL" id="OYN90976.1"/>
    </source>
</evidence>
<dbReference type="AlphaFoldDB" id="A0A255EHG5"/>
<feature type="transmembrane region" description="Helical" evidence="2">
    <location>
        <begin position="212"/>
        <end position="231"/>
    </location>
</feature>
<evidence type="ECO:0000256" key="1">
    <source>
        <dbReference type="SAM" id="MobiDB-lite"/>
    </source>
</evidence>